<organism evidence="2 3">
    <name type="scientific">Emiliania huxleyi (strain CCMP1516)</name>
    <dbReference type="NCBI Taxonomy" id="280463"/>
    <lineage>
        <taxon>Eukaryota</taxon>
        <taxon>Haptista</taxon>
        <taxon>Haptophyta</taxon>
        <taxon>Prymnesiophyceae</taxon>
        <taxon>Isochrysidales</taxon>
        <taxon>Noelaerhabdaceae</taxon>
        <taxon>Emiliania</taxon>
    </lineage>
</organism>
<dbReference type="RefSeq" id="XP_005775595.1">
    <property type="nucleotide sequence ID" value="XM_005775538.1"/>
</dbReference>
<dbReference type="InterPro" id="IPR029063">
    <property type="entry name" value="SAM-dependent_MTases_sf"/>
</dbReference>
<protein>
    <recommendedName>
        <fullName evidence="1">Methyltransferase FkbM domain-containing protein</fullName>
    </recommendedName>
</protein>
<feature type="domain" description="Methyltransferase FkbM" evidence="1">
    <location>
        <begin position="77"/>
        <end position="230"/>
    </location>
</feature>
<evidence type="ECO:0000313" key="2">
    <source>
        <dbReference type="EnsemblProtists" id="EOD23166"/>
    </source>
</evidence>
<evidence type="ECO:0000259" key="1">
    <source>
        <dbReference type="Pfam" id="PF05050"/>
    </source>
</evidence>
<dbReference type="KEGG" id="ehx:EMIHUDRAFT_195795"/>
<dbReference type="Proteomes" id="UP000013827">
    <property type="component" value="Unassembled WGS sequence"/>
</dbReference>
<dbReference type="SUPFAM" id="SSF53335">
    <property type="entry name" value="S-adenosyl-L-methionine-dependent methyltransferases"/>
    <property type="match status" value="1"/>
</dbReference>
<dbReference type="AlphaFoldDB" id="A0A0D3JI31"/>
<dbReference type="InterPro" id="IPR006342">
    <property type="entry name" value="FkbM_mtfrase"/>
</dbReference>
<proteinExistence type="predicted"/>
<dbReference type="Gene3D" id="3.40.50.150">
    <property type="entry name" value="Vaccinia Virus protein VP39"/>
    <property type="match status" value="1"/>
</dbReference>
<dbReference type="GeneID" id="17268713"/>
<dbReference type="PaxDb" id="2903-EOD23166"/>
<sequence>MTRWPTLTGCSKQEAPPPPAHPLPCLNASGRLSLPLLWGDPPARQVPLFINWEDLAGKGYLPADLRGVSFVQIGANCGKNTYGCAVGGDPVWSYATMCGWRGVAVEPVSYVFSKLCQNYARWPHVVPLRGAVADASTWMVMKLGHGESNKLMHISHSLRPASGRSKLQNNETVPVVDLAGLWAQMQPWLSGKVDILVIDAEGAEGKILGGGAPLPRPRPSLILFEHVHLPRVQQETIDAKLLREG</sequence>
<reference evidence="2" key="2">
    <citation type="submission" date="2024-10" db="UniProtKB">
        <authorList>
            <consortium name="EnsemblProtists"/>
        </authorList>
    </citation>
    <scope>IDENTIFICATION</scope>
</reference>
<dbReference type="NCBIfam" id="TIGR01444">
    <property type="entry name" value="fkbM_fam"/>
    <property type="match status" value="1"/>
</dbReference>
<dbReference type="EnsemblProtists" id="EOD23166">
    <property type="protein sequence ID" value="EOD23166"/>
    <property type="gene ID" value="EMIHUDRAFT_195795"/>
</dbReference>
<evidence type="ECO:0000313" key="3">
    <source>
        <dbReference type="Proteomes" id="UP000013827"/>
    </source>
</evidence>
<reference evidence="3" key="1">
    <citation type="journal article" date="2013" name="Nature">
        <title>Pan genome of the phytoplankton Emiliania underpins its global distribution.</title>
        <authorList>
            <person name="Read B.A."/>
            <person name="Kegel J."/>
            <person name="Klute M.J."/>
            <person name="Kuo A."/>
            <person name="Lefebvre S.C."/>
            <person name="Maumus F."/>
            <person name="Mayer C."/>
            <person name="Miller J."/>
            <person name="Monier A."/>
            <person name="Salamov A."/>
            <person name="Young J."/>
            <person name="Aguilar M."/>
            <person name="Claverie J.M."/>
            <person name="Frickenhaus S."/>
            <person name="Gonzalez K."/>
            <person name="Herman E.K."/>
            <person name="Lin Y.C."/>
            <person name="Napier J."/>
            <person name="Ogata H."/>
            <person name="Sarno A.F."/>
            <person name="Shmutz J."/>
            <person name="Schroeder D."/>
            <person name="de Vargas C."/>
            <person name="Verret F."/>
            <person name="von Dassow P."/>
            <person name="Valentin K."/>
            <person name="Van de Peer Y."/>
            <person name="Wheeler G."/>
            <person name="Dacks J.B."/>
            <person name="Delwiche C.F."/>
            <person name="Dyhrman S.T."/>
            <person name="Glockner G."/>
            <person name="John U."/>
            <person name="Richards T."/>
            <person name="Worden A.Z."/>
            <person name="Zhang X."/>
            <person name="Grigoriev I.V."/>
            <person name="Allen A.E."/>
            <person name="Bidle K."/>
            <person name="Borodovsky M."/>
            <person name="Bowler C."/>
            <person name="Brownlee C."/>
            <person name="Cock J.M."/>
            <person name="Elias M."/>
            <person name="Gladyshev V.N."/>
            <person name="Groth M."/>
            <person name="Guda C."/>
            <person name="Hadaegh A."/>
            <person name="Iglesias-Rodriguez M.D."/>
            <person name="Jenkins J."/>
            <person name="Jones B.M."/>
            <person name="Lawson T."/>
            <person name="Leese F."/>
            <person name="Lindquist E."/>
            <person name="Lobanov A."/>
            <person name="Lomsadze A."/>
            <person name="Malik S.B."/>
            <person name="Marsh M.E."/>
            <person name="Mackinder L."/>
            <person name="Mock T."/>
            <person name="Mueller-Roeber B."/>
            <person name="Pagarete A."/>
            <person name="Parker M."/>
            <person name="Probert I."/>
            <person name="Quesneville H."/>
            <person name="Raines C."/>
            <person name="Rensing S.A."/>
            <person name="Riano-Pachon D.M."/>
            <person name="Richier S."/>
            <person name="Rokitta S."/>
            <person name="Shiraiwa Y."/>
            <person name="Soanes D.M."/>
            <person name="van der Giezen M."/>
            <person name="Wahlund T.M."/>
            <person name="Williams B."/>
            <person name="Wilson W."/>
            <person name="Wolfe G."/>
            <person name="Wurch L.L."/>
        </authorList>
    </citation>
    <scope>NUCLEOTIDE SEQUENCE</scope>
</reference>
<name>A0A0D3JI31_EMIH1</name>
<accession>A0A0D3JI31</accession>
<dbReference type="HOGENOM" id="CLU_1135278_0_0_1"/>
<keyword evidence="3" id="KW-1185">Reference proteome</keyword>
<dbReference type="Pfam" id="PF05050">
    <property type="entry name" value="Methyltransf_21"/>
    <property type="match status" value="1"/>
</dbReference>